<sequence length="954" mass="106491">MPRKGLQKVRTGCATCKIRKIKCDEGRPECLRCKSTGRRCSGYTPPRPGSYSWDDLLSRSPQYLPTTMPEMDNQGLEDFVFFRQIVAPLLGGDLGGSFWTYTVLQVAHSEPAARHAVLAITSLYRRFGDQDRQPTSEPCHDGSAFALQNYNAAIRGIALKSPENLEVVLLVCTLFVCIEFLRGNVQAAISHAAHGISLLNSSQAKSETTPIFRHLSIFPHFFGASVSSFPVLADIERHADTCKGGLPEAVESLDELLSRSVRLVRMTGHSRLSALPGDRPWQLLLRDQQNLEADLDEWWTSFNVLRAAGHESPSPILEMRYLVAKIWTRACLNPDEMGYDSHIDDFRRVVQIATEVRHAINDVGENKFTFSMGFCPLLYFVVLKCRHLKLRLAALSLMELLSCQREALWDYRIMSAVGVRIIEIEHDIRITPNDVRGWEALDESMQVPPKDSQRIRDNELEPDMHMSADGDTSMAQRKILFLLPRTGGGVESLQQQYVAAQQGRQWQQQWAARRYRPMRTVNIAGAAWRHWRPVAERRCGYVPTTQPGARGLISSVVMLSSTMLRMCFLSLASLASTLAVQTIGPGAALEARQSQTVPAPTTTPAPTGVITTTKYITIDGQTDSHVTIPGQTIAIAIPTCVQTITPDANGYVPPGTCGAIWNYYPSFRAAVAFAALFAVLVTVHIWQAVAYKKRWCWVIIMAAIWEMMAMTFRSLSSKSQQSDGIFLVFQIFILLAPLWVNAFAYMTLGRMIYYFHPSRAILGIPAVAIAAVFVFLDIASFVIQLVGGGMANPSASPEKQQLGIHIYMGGIACQQLMIVIFVGLCIVFQRQMQRADVRRLFSSGWGQLLCALYWALAMITVRIIYRLVEFSGGVGDYGALKTEEVYFYVLEALPMFLALASFNAIHPGRVMTDSESDMPGLFTMTRTRIMLRRGKHLRLKEAGDCDGQSGWEMR</sequence>
<name>A0ABR0BYX8_PURLI</name>
<feature type="transmembrane region" description="Helical" evidence="11">
    <location>
        <begin position="724"/>
        <end position="748"/>
    </location>
</feature>
<dbReference type="InterPro" id="IPR007568">
    <property type="entry name" value="RTA1"/>
</dbReference>
<evidence type="ECO:0000256" key="1">
    <source>
        <dbReference type="ARBA" id="ARBA00004141"/>
    </source>
</evidence>
<keyword evidence="10" id="KW-0539">Nucleus</keyword>
<feature type="transmembrane region" description="Helical" evidence="11">
    <location>
        <begin position="885"/>
        <end position="905"/>
    </location>
</feature>
<dbReference type="Proteomes" id="UP001287286">
    <property type="component" value="Unassembled WGS sequence"/>
</dbReference>
<protein>
    <submittedName>
        <fullName evidence="13">Transcriptional regulator family: Fungal Specific TF</fullName>
    </submittedName>
</protein>
<evidence type="ECO:0000256" key="9">
    <source>
        <dbReference type="ARBA" id="ARBA00023163"/>
    </source>
</evidence>
<gene>
    <name evidence="13" type="ORF">Purlil1_6298</name>
</gene>
<feature type="domain" description="Zn(2)-C6 fungal-type" evidence="12">
    <location>
        <begin position="12"/>
        <end position="41"/>
    </location>
</feature>
<dbReference type="InterPro" id="IPR052360">
    <property type="entry name" value="Transcr_Regulatory_Proteins"/>
</dbReference>
<accession>A0ABR0BYX8</accession>
<evidence type="ECO:0000256" key="3">
    <source>
        <dbReference type="ARBA" id="ARBA00022723"/>
    </source>
</evidence>
<keyword evidence="9" id="KW-0804">Transcription</keyword>
<evidence type="ECO:0000256" key="11">
    <source>
        <dbReference type="SAM" id="Phobius"/>
    </source>
</evidence>
<dbReference type="SUPFAM" id="SSF57701">
    <property type="entry name" value="Zn2/Cys6 DNA-binding domain"/>
    <property type="match status" value="1"/>
</dbReference>
<keyword evidence="6" id="KW-0805">Transcription regulation</keyword>
<proteinExistence type="predicted"/>
<keyword evidence="5 11" id="KW-1133">Transmembrane helix</keyword>
<dbReference type="Pfam" id="PF11951">
    <property type="entry name" value="Fungal_trans_2"/>
    <property type="match status" value="1"/>
</dbReference>
<dbReference type="InterPro" id="IPR021858">
    <property type="entry name" value="Fun_TF"/>
</dbReference>
<dbReference type="InterPro" id="IPR036864">
    <property type="entry name" value="Zn2-C6_fun-type_DNA-bd_sf"/>
</dbReference>
<evidence type="ECO:0000256" key="6">
    <source>
        <dbReference type="ARBA" id="ARBA00023015"/>
    </source>
</evidence>
<keyword evidence="3" id="KW-0479">Metal-binding</keyword>
<dbReference type="CDD" id="cd00067">
    <property type="entry name" value="GAL4"/>
    <property type="match status" value="1"/>
</dbReference>
<evidence type="ECO:0000313" key="13">
    <source>
        <dbReference type="EMBL" id="KAK4089309.1"/>
    </source>
</evidence>
<reference evidence="13 14" key="1">
    <citation type="journal article" date="2024" name="Microbiol. Resour. Announc.">
        <title>Genome annotations for the ascomycete fungi Trichoderma harzianum, Trichoderma aggressivum, and Purpureocillium lilacinum.</title>
        <authorList>
            <person name="Beijen E.P.W."/>
            <person name="Ohm R.A."/>
        </authorList>
    </citation>
    <scope>NUCLEOTIDE SEQUENCE [LARGE SCALE GENOMIC DNA]</scope>
    <source>
        <strain evidence="13 14">CBS 150709</strain>
    </source>
</reference>
<dbReference type="Pfam" id="PF04479">
    <property type="entry name" value="RTA1"/>
    <property type="match status" value="1"/>
</dbReference>
<dbReference type="PROSITE" id="PS50048">
    <property type="entry name" value="ZN2_CY6_FUNGAL_2"/>
    <property type="match status" value="1"/>
</dbReference>
<evidence type="ECO:0000256" key="5">
    <source>
        <dbReference type="ARBA" id="ARBA00022989"/>
    </source>
</evidence>
<evidence type="ECO:0000256" key="7">
    <source>
        <dbReference type="ARBA" id="ARBA00023125"/>
    </source>
</evidence>
<keyword evidence="4" id="KW-0862">Zinc</keyword>
<evidence type="ECO:0000256" key="4">
    <source>
        <dbReference type="ARBA" id="ARBA00022833"/>
    </source>
</evidence>
<keyword evidence="8 11" id="KW-0472">Membrane</keyword>
<evidence type="ECO:0000256" key="2">
    <source>
        <dbReference type="ARBA" id="ARBA00022692"/>
    </source>
</evidence>
<dbReference type="Pfam" id="PF00172">
    <property type="entry name" value="Zn_clus"/>
    <property type="match status" value="1"/>
</dbReference>
<feature type="transmembrane region" description="Helical" evidence="11">
    <location>
        <begin position="840"/>
        <end position="865"/>
    </location>
</feature>
<comment type="subcellular location">
    <subcellularLocation>
        <location evidence="1">Membrane</location>
        <topology evidence="1">Multi-pass membrane protein</topology>
    </subcellularLocation>
</comment>
<feature type="transmembrane region" description="Helical" evidence="11">
    <location>
        <begin position="806"/>
        <end position="828"/>
    </location>
</feature>
<dbReference type="PANTHER" id="PTHR36206">
    <property type="entry name" value="ASPERCRYPTIN BIOSYNTHESIS CLUSTER-SPECIFIC TRANSCRIPTION REGULATOR ATNN-RELATED"/>
    <property type="match status" value="1"/>
</dbReference>
<evidence type="ECO:0000256" key="8">
    <source>
        <dbReference type="ARBA" id="ARBA00023136"/>
    </source>
</evidence>
<comment type="caution">
    <text evidence="13">The sequence shown here is derived from an EMBL/GenBank/DDBJ whole genome shotgun (WGS) entry which is preliminary data.</text>
</comment>
<dbReference type="PROSITE" id="PS00463">
    <property type="entry name" value="ZN2_CY6_FUNGAL_1"/>
    <property type="match status" value="1"/>
</dbReference>
<dbReference type="SMART" id="SM00066">
    <property type="entry name" value="GAL4"/>
    <property type="match status" value="1"/>
</dbReference>
<feature type="transmembrane region" description="Helical" evidence="11">
    <location>
        <begin position="663"/>
        <end position="683"/>
    </location>
</feature>
<evidence type="ECO:0000313" key="14">
    <source>
        <dbReference type="Proteomes" id="UP001287286"/>
    </source>
</evidence>
<keyword evidence="2 11" id="KW-0812">Transmembrane</keyword>
<feature type="transmembrane region" description="Helical" evidence="11">
    <location>
        <begin position="695"/>
        <end position="712"/>
    </location>
</feature>
<dbReference type="InterPro" id="IPR001138">
    <property type="entry name" value="Zn2Cys6_DnaBD"/>
</dbReference>
<evidence type="ECO:0000256" key="10">
    <source>
        <dbReference type="ARBA" id="ARBA00023242"/>
    </source>
</evidence>
<evidence type="ECO:0000259" key="12">
    <source>
        <dbReference type="PROSITE" id="PS50048"/>
    </source>
</evidence>
<feature type="transmembrane region" description="Helical" evidence="11">
    <location>
        <begin position="760"/>
        <end position="786"/>
    </location>
</feature>
<keyword evidence="7" id="KW-0238">DNA-binding</keyword>
<dbReference type="EMBL" id="JAWRVI010000020">
    <property type="protein sequence ID" value="KAK4089309.1"/>
    <property type="molecule type" value="Genomic_DNA"/>
</dbReference>
<dbReference type="Gene3D" id="4.10.240.10">
    <property type="entry name" value="Zn(2)-C6 fungal-type DNA-binding domain"/>
    <property type="match status" value="1"/>
</dbReference>
<dbReference type="PANTHER" id="PTHR36206:SF16">
    <property type="entry name" value="TRANSCRIPTION FACTOR DOMAIN-CONTAINING PROTEIN-RELATED"/>
    <property type="match status" value="1"/>
</dbReference>
<organism evidence="13 14">
    <name type="scientific">Purpureocillium lilacinum</name>
    <name type="common">Paecilomyces lilacinus</name>
    <dbReference type="NCBI Taxonomy" id="33203"/>
    <lineage>
        <taxon>Eukaryota</taxon>
        <taxon>Fungi</taxon>
        <taxon>Dikarya</taxon>
        <taxon>Ascomycota</taxon>
        <taxon>Pezizomycotina</taxon>
        <taxon>Sordariomycetes</taxon>
        <taxon>Hypocreomycetidae</taxon>
        <taxon>Hypocreales</taxon>
        <taxon>Ophiocordycipitaceae</taxon>
        <taxon>Purpureocillium</taxon>
    </lineage>
</organism>
<keyword evidence="14" id="KW-1185">Reference proteome</keyword>